<reference evidence="1 2" key="1">
    <citation type="journal article" date="2014" name="Int. J. Syst. Evol. Microbiol.">
        <title>Complete genome sequence of Corynebacterium casei LMG S-19264T (=DSM 44701T), isolated from a smear-ripened cheese.</title>
        <authorList>
            <consortium name="US DOE Joint Genome Institute (JGI-PGF)"/>
            <person name="Walter F."/>
            <person name="Albersmeier A."/>
            <person name="Kalinowski J."/>
            <person name="Ruckert C."/>
        </authorList>
    </citation>
    <scope>NUCLEOTIDE SEQUENCE [LARGE SCALE GENOMIC DNA]</scope>
    <source>
        <strain evidence="1 2">NBRC 112785</strain>
    </source>
</reference>
<dbReference type="RefSeq" id="WP_095497647.1">
    <property type="nucleotide sequence ID" value="NZ_BSPO01000001.1"/>
</dbReference>
<dbReference type="Proteomes" id="UP001157439">
    <property type="component" value="Unassembled WGS sequence"/>
</dbReference>
<name>A0AA37TPL7_9GAMM</name>
<dbReference type="Pfam" id="PF05742">
    <property type="entry name" value="TANGO2"/>
    <property type="match status" value="1"/>
</dbReference>
<protein>
    <recommendedName>
        <fullName evidence="3">NRDE family protein</fullName>
    </recommendedName>
</protein>
<evidence type="ECO:0000313" key="2">
    <source>
        <dbReference type="Proteomes" id="UP001157439"/>
    </source>
</evidence>
<dbReference type="PANTHER" id="PTHR17985">
    <property type="entry name" value="SER/THR-RICH PROTEIN T10 IN DGCR REGION"/>
    <property type="match status" value="1"/>
</dbReference>
<evidence type="ECO:0008006" key="3">
    <source>
        <dbReference type="Google" id="ProtNLM"/>
    </source>
</evidence>
<comment type="caution">
    <text evidence="1">The sequence shown here is derived from an EMBL/GenBank/DDBJ whole genome shotgun (WGS) entry which is preliminary data.</text>
</comment>
<dbReference type="AlphaFoldDB" id="A0AA37TPL7"/>
<gene>
    <name evidence="1" type="ORF">GCM10007894_00540</name>
</gene>
<dbReference type="PANTHER" id="PTHR17985:SF8">
    <property type="entry name" value="TRANSPORT AND GOLGI ORGANIZATION PROTEIN 2 HOMOLOG"/>
    <property type="match status" value="1"/>
</dbReference>
<keyword evidence="2" id="KW-1185">Reference proteome</keyword>
<dbReference type="EMBL" id="BSPO01000001">
    <property type="protein sequence ID" value="GLS82077.1"/>
    <property type="molecule type" value="Genomic_DNA"/>
</dbReference>
<proteinExistence type="predicted"/>
<sequence>MCILFAALQCHPEYPLVLVANRDEFYTRPSANAQFWLPERQLLAGQDRLQLGTWLGVDREGRVAALTNLRNGIKEKKQGRSRGDLVLRAITKPATVEDYLTHHAHQYNGFNLMFGDASGLKLFNSESRALLSLAPGYHAICNGPIEQKWPKMAQGERALEALLSTQATINIDALLALMTDTSIAPDEQLPATGVSLEWERKLASIFVQTEHYGTRCTSVLLVAKNGRMTFHERRYNQHGLVAGDSRFYWHNASELL</sequence>
<evidence type="ECO:0000313" key="1">
    <source>
        <dbReference type="EMBL" id="GLS82077.1"/>
    </source>
</evidence>
<accession>A0AA37TPL7</accession>
<organism evidence="1 2">
    <name type="scientific">Paraferrimonas haliotis</name>
    <dbReference type="NCBI Taxonomy" id="2013866"/>
    <lineage>
        <taxon>Bacteria</taxon>
        <taxon>Pseudomonadati</taxon>
        <taxon>Pseudomonadota</taxon>
        <taxon>Gammaproteobacteria</taxon>
        <taxon>Alteromonadales</taxon>
        <taxon>Ferrimonadaceae</taxon>
        <taxon>Paraferrimonas</taxon>
    </lineage>
</organism>
<dbReference type="InterPro" id="IPR008551">
    <property type="entry name" value="TANGO2"/>
</dbReference>